<accession>A0ABT7VJN9</accession>
<dbReference type="EMBL" id="JAUDEN010000054">
    <property type="protein sequence ID" value="MDM8326483.1"/>
    <property type="molecule type" value="Genomic_DNA"/>
</dbReference>
<reference evidence="2" key="1">
    <citation type="submission" date="2023-07" db="EMBL/GenBank/DDBJ databases">
        <title>Identification and characterization of horizontal gene transfer across gut microbiota members of farm animals based on homology search.</title>
        <authorList>
            <person name="Schwarzerova J."/>
            <person name="Nykrynova M."/>
            <person name="Jureckova K."/>
            <person name="Cejkova D."/>
            <person name="Rychlik I."/>
        </authorList>
    </citation>
    <scope>NUCLEOTIDE SEQUENCE [LARGE SCALE GENOMIC DNA]</scope>
    <source>
        <strain evidence="2">109_WCHN</strain>
    </source>
</reference>
<sequence>MNLLIVKGLLTDYKNLVKQFFWSEIFSFEDSMRLKKMYDISSPLLLSCKNGLDSHFRAPLSLDCSFTDGQLAGITACAEAYHLFCVPSLKIEDMEALFACKDGFCIRVNNVRHVTVMFDALLENRFIQYHWQSVLEKGKFLLCKNGKYFVSASNLSTALSAARRNPDSVFYGIQKAIKELEQ</sequence>
<proteinExistence type="predicted"/>
<organism evidence="1 2">
    <name type="scientific">Bacteroides gallinaceum</name>
    <dbReference type="NCBI Taxonomy" id="1462571"/>
    <lineage>
        <taxon>Bacteria</taxon>
        <taxon>Pseudomonadati</taxon>
        <taxon>Bacteroidota</taxon>
        <taxon>Bacteroidia</taxon>
        <taxon>Bacteroidales</taxon>
        <taxon>Bacteroidaceae</taxon>
        <taxon>Bacteroides</taxon>
    </lineage>
</organism>
<gene>
    <name evidence="1" type="ORF">QUW60_14845</name>
</gene>
<keyword evidence="2" id="KW-1185">Reference proteome</keyword>
<evidence type="ECO:0000313" key="1">
    <source>
        <dbReference type="EMBL" id="MDM8326483.1"/>
    </source>
</evidence>
<dbReference type="Proteomes" id="UP001169458">
    <property type="component" value="Unassembled WGS sequence"/>
</dbReference>
<comment type="caution">
    <text evidence="1">The sequence shown here is derived from an EMBL/GenBank/DDBJ whole genome shotgun (WGS) entry which is preliminary data.</text>
</comment>
<protein>
    <submittedName>
        <fullName evidence="1">Uncharacterized protein</fullName>
    </submittedName>
</protein>
<dbReference type="RefSeq" id="WP_258338902.1">
    <property type="nucleotide sequence ID" value="NZ_JAUDEN010000054.1"/>
</dbReference>
<evidence type="ECO:0000313" key="2">
    <source>
        <dbReference type="Proteomes" id="UP001169458"/>
    </source>
</evidence>
<name>A0ABT7VJN9_9BACE</name>